<dbReference type="SUPFAM" id="SSF55874">
    <property type="entry name" value="ATPase domain of HSP90 chaperone/DNA topoisomerase II/histidine kinase"/>
    <property type="match status" value="2"/>
</dbReference>
<keyword evidence="2" id="KW-0808">Transferase</keyword>
<comment type="caution">
    <text evidence="2">The sequence shown here is derived from an EMBL/GenBank/DDBJ whole genome shotgun (WGS) entry which is preliminary data.</text>
</comment>
<evidence type="ECO:0000313" key="2">
    <source>
        <dbReference type="EMBL" id="MDQ0149641.1"/>
    </source>
</evidence>
<feature type="domain" description="Histidine kinase/HSP90-like ATPase" evidence="1">
    <location>
        <begin position="611"/>
        <end position="700"/>
    </location>
</feature>
<dbReference type="Pfam" id="PF13589">
    <property type="entry name" value="HATPase_c_3"/>
    <property type="match status" value="1"/>
</dbReference>
<keyword evidence="2" id="KW-0418">Kinase</keyword>
<dbReference type="RefSeq" id="WP_307485349.1">
    <property type="nucleotide sequence ID" value="NZ_JAUSUF010000004.1"/>
</dbReference>
<evidence type="ECO:0000259" key="1">
    <source>
        <dbReference type="Pfam" id="PF02518"/>
    </source>
</evidence>
<gene>
    <name evidence="2" type="ORF">J2S18_001572</name>
</gene>
<dbReference type="Gene3D" id="3.30.565.10">
    <property type="entry name" value="Histidine kinase-like ATPase, C-terminal domain"/>
    <property type="match status" value="2"/>
</dbReference>
<dbReference type="Pfam" id="PF02518">
    <property type="entry name" value="HATPase_c"/>
    <property type="match status" value="1"/>
</dbReference>
<evidence type="ECO:0000313" key="3">
    <source>
        <dbReference type="Proteomes" id="UP001228504"/>
    </source>
</evidence>
<accession>A0ABT9UTM0</accession>
<dbReference type="InterPro" id="IPR036890">
    <property type="entry name" value="HATPase_C_sf"/>
</dbReference>
<dbReference type="EMBL" id="JAUSUF010000004">
    <property type="protein sequence ID" value="MDQ0149641.1"/>
    <property type="molecule type" value="Genomic_DNA"/>
</dbReference>
<dbReference type="Proteomes" id="UP001228504">
    <property type="component" value="Unassembled WGS sequence"/>
</dbReference>
<name>A0ABT9UTM0_9FIRM</name>
<reference evidence="2 3" key="1">
    <citation type="submission" date="2023-07" db="EMBL/GenBank/DDBJ databases">
        <title>Genomic Encyclopedia of Type Strains, Phase IV (KMG-IV): sequencing the most valuable type-strain genomes for metagenomic binning, comparative biology and taxonomic classification.</title>
        <authorList>
            <person name="Goeker M."/>
        </authorList>
    </citation>
    <scope>NUCLEOTIDE SEQUENCE [LARGE SCALE GENOMIC DNA]</scope>
    <source>
        <strain evidence="2 3">DSM 20694</strain>
    </source>
</reference>
<dbReference type="InterPro" id="IPR003594">
    <property type="entry name" value="HATPase_dom"/>
</dbReference>
<sequence>MEKLKYIIEDSTIAELLGIQNFTNKESAVLELVKNAFDAKAKQIDIIFEGSNLIIKDDGNGMNAEDIKRHWMHVGKSDKKYDILDDDNNKRILAGSKGIGRFALSRLGENVELYSQKNNNYDNAILWITDWNESTLHIEKSYKNYGTKIIIKNLRDKWNKISIDKLAKYLSRTYNDELMKINIIFQGESNFIKRYFSNPILGYNCTSKISLKYLARKQMLLCVIDSDEFKDEAVEFLGGVNISSYESSISILDELENVKNLNLSNNELKNHLIELGDFSAEFFFALKGSTQFEMEKFLYKYKNLLGKYEEGIILYRNSFSISSYDGTKDWLELGKRSRQSPAAATHPTGSWRVRENQLAGIVNIDKRENSVLEDLSNRQGLNENEYYEIFTKILRVGISEFEGFRQNIIREINKKNLNKNLNKERKLTEGIIRNPNKIKDLSKEEVDKFIVEIKEFKKENLNFKKEMIDSEKRYKYDVRILNVLATSGLKATSIAHEMQNDRNKIAQNCDFIIEAMKAYEIWDLINAEDKTKYAYSNIPELIEKNRKVNKKIISFMDTMLDEVEKKQFLSEEYNVFELLNEIKKVWERDFSWIRIRLNIEKTIIYKIPKDVLRVIFDNLILNSIQQNENSSKLYIDIEIILINNVLNLSYQDNGIGLEKKYLDKPTKILEVHETSRKHGHGLGMWIVSNTINMTGGEIINIDGKNGFKIIFTVGGNWNE</sequence>
<organism evidence="2 3">
    <name type="scientific">Eubacterium multiforme</name>
    <dbReference type="NCBI Taxonomy" id="83339"/>
    <lineage>
        <taxon>Bacteria</taxon>
        <taxon>Bacillati</taxon>
        <taxon>Bacillota</taxon>
        <taxon>Clostridia</taxon>
        <taxon>Eubacteriales</taxon>
        <taxon>Eubacteriaceae</taxon>
        <taxon>Eubacterium</taxon>
    </lineage>
</organism>
<keyword evidence="3" id="KW-1185">Reference proteome</keyword>
<dbReference type="GO" id="GO:0016301">
    <property type="term" value="F:kinase activity"/>
    <property type="evidence" value="ECO:0007669"/>
    <property type="project" value="UniProtKB-KW"/>
</dbReference>
<proteinExistence type="predicted"/>
<protein>
    <submittedName>
        <fullName evidence="2">Signal transduction histidine kinase</fullName>
    </submittedName>
</protein>